<dbReference type="AlphaFoldDB" id="A0A6J6IS10"/>
<name>A0A6J6IS10_9ZZZZ</name>
<sequence length="469" mass="50516">MKLCPLKHENTDDSKFCETCGTRILDPLPPTSSVPEPPVVDEVTPAGGVPQPTTLDLDSMTDEADDSTEDDIKDVDIVLTDDTSIAAAPNADDADDADADKDDASDDDDDNSVTSDADDASNDDDSDDTSDDDDDDSSAQPVATYLTTSAPAVTTAVAEMNNWAQQWDVTTDPFVKGLNEAIQQNSDLGMWSSLDPTQLLPDMPDQTTIFHRIGSGLALLRNVLVFLPVAITWQAIAKATEAYSTWNGEAPDTGQGEVLQKNFLDFWANGYGILDNKYTLPHIGILDFWIIIAIIVISLTASGLTARGDKANESLRQIFESERLTIAIRIRRALHGKREASPESIATSLADALADLNQTTRDMAEVAARLEATTTGVMALTPQIERLNDHAGTFAVQTSTAIAQAVQQLVASVDSLNGSVSNNITNAFQTAVSSLQEVGEEMKRHATSVEYGTKLLKDDIEAIRKGLRR</sequence>
<feature type="region of interest" description="Disordered" evidence="1">
    <location>
        <begin position="26"/>
        <end position="140"/>
    </location>
</feature>
<accession>A0A6J6IS10</accession>
<feature type="compositionally biased region" description="Acidic residues" evidence="1">
    <location>
        <begin position="92"/>
        <end position="137"/>
    </location>
</feature>
<keyword evidence="2" id="KW-0472">Membrane</keyword>
<feature type="transmembrane region" description="Helical" evidence="2">
    <location>
        <begin position="288"/>
        <end position="306"/>
    </location>
</feature>
<organism evidence="3">
    <name type="scientific">freshwater metagenome</name>
    <dbReference type="NCBI Taxonomy" id="449393"/>
    <lineage>
        <taxon>unclassified sequences</taxon>
        <taxon>metagenomes</taxon>
        <taxon>ecological metagenomes</taxon>
    </lineage>
</organism>
<keyword evidence="2" id="KW-1133">Transmembrane helix</keyword>
<evidence type="ECO:0000256" key="2">
    <source>
        <dbReference type="SAM" id="Phobius"/>
    </source>
</evidence>
<keyword evidence="2" id="KW-0812">Transmembrane</keyword>
<feature type="compositionally biased region" description="Pro residues" evidence="1">
    <location>
        <begin position="27"/>
        <end position="38"/>
    </location>
</feature>
<feature type="compositionally biased region" description="Acidic residues" evidence="1">
    <location>
        <begin position="59"/>
        <end position="73"/>
    </location>
</feature>
<gene>
    <name evidence="3" type="ORF">UFOPK2086_00113</name>
</gene>
<protein>
    <submittedName>
        <fullName evidence="3">Unannotated protein</fullName>
    </submittedName>
</protein>
<dbReference type="EMBL" id="CAEZVQ010000005">
    <property type="protein sequence ID" value="CAB4627276.1"/>
    <property type="molecule type" value="Genomic_DNA"/>
</dbReference>
<evidence type="ECO:0000256" key="1">
    <source>
        <dbReference type="SAM" id="MobiDB-lite"/>
    </source>
</evidence>
<evidence type="ECO:0000313" key="3">
    <source>
        <dbReference type="EMBL" id="CAB4627276.1"/>
    </source>
</evidence>
<proteinExistence type="predicted"/>
<reference evidence="3" key="1">
    <citation type="submission" date="2020-05" db="EMBL/GenBank/DDBJ databases">
        <authorList>
            <person name="Chiriac C."/>
            <person name="Salcher M."/>
            <person name="Ghai R."/>
            <person name="Kavagutti S V."/>
        </authorList>
    </citation>
    <scope>NUCLEOTIDE SEQUENCE</scope>
</reference>